<organism evidence="1 2">
    <name type="scientific">Singulisphaera acidiphila (strain ATCC BAA-1392 / DSM 18658 / VKM B-2454 / MOB10)</name>
    <dbReference type="NCBI Taxonomy" id="886293"/>
    <lineage>
        <taxon>Bacteria</taxon>
        <taxon>Pseudomonadati</taxon>
        <taxon>Planctomycetota</taxon>
        <taxon>Planctomycetia</taxon>
        <taxon>Isosphaerales</taxon>
        <taxon>Isosphaeraceae</taxon>
        <taxon>Singulisphaera</taxon>
    </lineage>
</organism>
<dbReference type="SUPFAM" id="SSF55486">
    <property type="entry name" value="Metalloproteases ('zincins'), catalytic domain"/>
    <property type="match status" value="1"/>
</dbReference>
<sequence length="379" mass="41162">MPRDVLLSAEGQEDLEQRITQSKGRVTHRFAGGLLIARFPDSARFQGLEAGLTSREFVGHKPANAKEKVLKLVAKAWAANINSGPDLAPTAEEGVAWTDQNFTAPAFNTGAFEAELSPLAPANNGAVALSTGTPTSRYMVGSIALGLVIVSGDKSALAFTDAEKEKIIEQVQRGANFLATAEPRAQVSFSYDIQDLQVTTAEGPYPNASNIYEQYEMGWRDAALSKLGYSPGRVGYRAYANALMADQGTKWGYVAFFTKYQLRHFAYAVDEKLVMNYANDNWGPDNIHRVFAHESCHIFGASDEYGSCVCGEIGGELNGPNKNCVNCQTTQVPCLMNANTLQFCKWTKKQIGWDASLFPAPPAPASAKSKPATKRSRSR</sequence>
<name>L0DFW0_SINAD</name>
<evidence type="ECO:0000313" key="1">
    <source>
        <dbReference type="EMBL" id="AGA28259.1"/>
    </source>
</evidence>
<dbReference type="EMBL" id="CP003364">
    <property type="protein sequence ID" value="AGA28259.1"/>
    <property type="molecule type" value="Genomic_DNA"/>
</dbReference>
<keyword evidence="2" id="KW-1185">Reference proteome</keyword>
<dbReference type="KEGG" id="saci:Sinac_4037"/>
<protein>
    <submittedName>
        <fullName evidence="1">Uncharacterized protein</fullName>
    </submittedName>
</protein>
<accession>L0DFW0</accession>
<dbReference type="eggNOG" id="COG1520">
    <property type="taxonomic scope" value="Bacteria"/>
</dbReference>
<dbReference type="Proteomes" id="UP000010798">
    <property type="component" value="Chromosome"/>
</dbReference>
<dbReference type="AlphaFoldDB" id="L0DFW0"/>
<reference evidence="1 2" key="1">
    <citation type="submission" date="2012-02" db="EMBL/GenBank/DDBJ databases">
        <title>Complete sequence of chromosome of Singulisphaera acidiphila DSM 18658.</title>
        <authorList>
            <consortium name="US DOE Joint Genome Institute (JGI-PGF)"/>
            <person name="Lucas S."/>
            <person name="Copeland A."/>
            <person name="Lapidus A."/>
            <person name="Glavina del Rio T."/>
            <person name="Dalin E."/>
            <person name="Tice H."/>
            <person name="Bruce D."/>
            <person name="Goodwin L."/>
            <person name="Pitluck S."/>
            <person name="Peters L."/>
            <person name="Ovchinnikova G."/>
            <person name="Chertkov O."/>
            <person name="Kyrpides N."/>
            <person name="Mavromatis K."/>
            <person name="Ivanova N."/>
            <person name="Brettin T."/>
            <person name="Detter J.C."/>
            <person name="Han C."/>
            <person name="Larimer F."/>
            <person name="Land M."/>
            <person name="Hauser L."/>
            <person name="Markowitz V."/>
            <person name="Cheng J.-F."/>
            <person name="Hugenholtz P."/>
            <person name="Woyke T."/>
            <person name="Wu D."/>
            <person name="Tindall B."/>
            <person name="Pomrenke H."/>
            <person name="Brambilla E."/>
            <person name="Klenk H.-P."/>
            <person name="Eisen J.A."/>
        </authorList>
    </citation>
    <scope>NUCLEOTIDE SEQUENCE [LARGE SCALE GENOMIC DNA]</scope>
    <source>
        <strain evidence="2">ATCC BAA-1392 / DSM 18658 / VKM B-2454 / MOB10</strain>
    </source>
</reference>
<evidence type="ECO:0000313" key="2">
    <source>
        <dbReference type="Proteomes" id="UP000010798"/>
    </source>
</evidence>
<gene>
    <name evidence="1" type="ordered locus">Sinac_4037</name>
</gene>
<proteinExistence type="predicted"/>
<dbReference type="HOGENOM" id="CLU_729364_0_0_0"/>